<evidence type="ECO:0000256" key="1">
    <source>
        <dbReference type="SAM" id="Phobius"/>
    </source>
</evidence>
<dbReference type="EMBL" id="KV417652">
    <property type="protein sequence ID" value="KZP12085.1"/>
    <property type="molecule type" value="Genomic_DNA"/>
</dbReference>
<gene>
    <name evidence="2" type="ORF">FIBSPDRAFT_1050252</name>
</gene>
<evidence type="ECO:0000313" key="2">
    <source>
        <dbReference type="EMBL" id="KZP12085.1"/>
    </source>
</evidence>
<accession>A0A166AY80</accession>
<keyword evidence="1" id="KW-0812">Transmembrane</keyword>
<sequence>MEKHDVSIPAHLEVTVAEDDLRPPRRTLLHLAVVAALVIPIGLVPCLVARRTTNALSRRIRESFTIIDKLQKEVNTLNLDRALRRDELARTRGVITEMRRETRAMNAEAKRYRHELRAEAERLATTHAAATDALRSNLCSALEDARNTQLDTQRELGTSLADIAAFMHEQSLMQGKATASIERLRLLALGLQTSSSKGQDLKPPNNNGAS</sequence>
<name>A0A166AY80_9AGAM</name>
<reference evidence="2 3" key="1">
    <citation type="journal article" date="2016" name="Mol. Biol. Evol.">
        <title>Comparative Genomics of Early-Diverging Mushroom-Forming Fungi Provides Insights into the Origins of Lignocellulose Decay Capabilities.</title>
        <authorList>
            <person name="Nagy L.G."/>
            <person name="Riley R."/>
            <person name="Tritt A."/>
            <person name="Adam C."/>
            <person name="Daum C."/>
            <person name="Floudas D."/>
            <person name="Sun H."/>
            <person name="Yadav J.S."/>
            <person name="Pangilinan J."/>
            <person name="Larsson K.H."/>
            <person name="Matsuura K."/>
            <person name="Barry K."/>
            <person name="Labutti K."/>
            <person name="Kuo R."/>
            <person name="Ohm R.A."/>
            <person name="Bhattacharya S.S."/>
            <person name="Shirouzu T."/>
            <person name="Yoshinaga Y."/>
            <person name="Martin F.M."/>
            <person name="Grigoriev I.V."/>
            <person name="Hibbett D.S."/>
        </authorList>
    </citation>
    <scope>NUCLEOTIDE SEQUENCE [LARGE SCALE GENOMIC DNA]</scope>
    <source>
        <strain evidence="2 3">CBS 109695</strain>
    </source>
</reference>
<keyword evidence="1" id="KW-1133">Transmembrane helix</keyword>
<keyword evidence="1" id="KW-0472">Membrane</keyword>
<evidence type="ECO:0000313" key="3">
    <source>
        <dbReference type="Proteomes" id="UP000076532"/>
    </source>
</evidence>
<dbReference type="AlphaFoldDB" id="A0A166AY80"/>
<dbReference type="OrthoDB" id="3232130at2759"/>
<proteinExistence type="predicted"/>
<protein>
    <submittedName>
        <fullName evidence="2">Uncharacterized protein</fullName>
    </submittedName>
</protein>
<keyword evidence="3" id="KW-1185">Reference proteome</keyword>
<feature type="transmembrane region" description="Helical" evidence="1">
    <location>
        <begin position="28"/>
        <end position="49"/>
    </location>
</feature>
<organism evidence="2 3">
    <name type="scientific">Athelia psychrophila</name>
    <dbReference type="NCBI Taxonomy" id="1759441"/>
    <lineage>
        <taxon>Eukaryota</taxon>
        <taxon>Fungi</taxon>
        <taxon>Dikarya</taxon>
        <taxon>Basidiomycota</taxon>
        <taxon>Agaricomycotina</taxon>
        <taxon>Agaricomycetes</taxon>
        <taxon>Agaricomycetidae</taxon>
        <taxon>Atheliales</taxon>
        <taxon>Atheliaceae</taxon>
        <taxon>Athelia</taxon>
    </lineage>
</organism>
<dbReference type="Proteomes" id="UP000076532">
    <property type="component" value="Unassembled WGS sequence"/>
</dbReference>